<evidence type="ECO:0000256" key="4">
    <source>
        <dbReference type="ARBA" id="ARBA00022989"/>
    </source>
</evidence>
<evidence type="ECO:0000256" key="1">
    <source>
        <dbReference type="ARBA" id="ARBA00004141"/>
    </source>
</evidence>
<proteinExistence type="inferred from homology"/>
<keyword evidence="5 7" id="KW-0472">Membrane</keyword>
<dbReference type="Ensembl" id="ENSLLET00000001614.1">
    <property type="protein sequence ID" value="ENSLLEP00000001537.1"/>
    <property type="gene ID" value="ENSLLEG00000001018.1"/>
</dbReference>
<evidence type="ECO:0000256" key="2">
    <source>
        <dbReference type="ARBA" id="ARBA00006840"/>
    </source>
</evidence>
<keyword evidence="3 7" id="KW-0812">Transmembrane</keyword>
<evidence type="ECO:0000256" key="6">
    <source>
        <dbReference type="ARBA" id="ARBA00023180"/>
    </source>
</evidence>
<dbReference type="InterPro" id="IPR008952">
    <property type="entry name" value="Tetraspanin_EC2_sf"/>
</dbReference>
<dbReference type="Proteomes" id="UP000694569">
    <property type="component" value="Unplaced"/>
</dbReference>
<dbReference type="PIRSF" id="PIRSF002419">
    <property type="entry name" value="Tetraspanin"/>
    <property type="match status" value="1"/>
</dbReference>
<feature type="transmembrane region" description="Helical" evidence="7">
    <location>
        <begin position="203"/>
        <end position="231"/>
    </location>
</feature>
<dbReference type="GeneTree" id="ENSGT00940000164634"/>
<dbReference type="AlphaFoldDB" id="A0A8C5LS58"/>
<sequence length="241" mass="27177">MWSNLHTIKCCLTIISLMYWVVGAGLAYIAYKLFHTYQEYTELLSYNYIAVLASLLIIISVTMFIIGVTGLGAAIKEYTFNWKCFMGLAFIMVCTGIIGLIVGLYYKDKLNPHLEGNMSKLFQEYDGESAQSSTVDSIQERLQCCGLKNYTYWENSTWHIQHNNSVPRSCCKNNATTCTGSLDHLEQINTRGCESDFEGEINILLRIAMCTVLGSGSAAIFVIIIVIVLHVRNKRNGYERL</sequence>
<dbReference type="Pfam" id="PF00335">
    <property type="entry name" value="Tetraspanin"/>
    <property type="match status" value="1"/>
</dbReference>
<evidence type="ECO:0000313" key="9">
    <source>
        <dbReference type="Proteomes" id="UP000694569"/>
    </source>
</evidence>
<dbReference type="FunFam" id="1.10.1450.10:FF:000029">
    <property type="entry name" value="Tetraspanin"/>
    <property type="match status" value="1"/>
</dbReference>
<reference evidence="8" key="1">
    <citation type="submission" date="2025-08" db="UniProtKB">
        <authorList>
            <consortium name="Ensembl"/>
        </authorList>
    </citation>
    <scope>IDENTIFICATION</scope>
</reference>
<feature type="transmembrane region" description="Helical" evidence="7">
    <location>
        <begin position="12"/>
        <end position="34"/>
    </location>
</feature>
<evidence type="ECO:0000313" key="8">
    <source>
        <dbReference type="Ensembl" id="ENSLLEP00000001537.1"/>
    </source>
</evidence>
<feature type="transmembrane region" description="Helical" evidence="7">
    <location>
        <begin position="46"/>
        <end position="73"/>
    </location>
</feature>
<accession>A0A8C5LS58</accession>
<evidence type="ECO:0000256" key="5">
    <source>
        <dbReference type="ARBA" id="ARBA00023136"/>
    </source>
</evidence>
<name>A0A8C5LS58_9ANUR</name>
<dbReference type="InterPro" id="IPR018499">
    <property type="entry name" value="Tetraspanin/Peripherin"/>
</dbReference>
<dbReference type="InterPro" id="IPR000301">
    <property type="entry name" value="Tetraspanin_animals"/>
</dbReference>
<organism evidence="8 9">
    <name type="scientific">Leptobrachium leishanense</name>
    <name type="common">Leishan spiny toad</name>
    <dbReference type="NCBI Taxonomy" id="445787"/>
    <lineage>
        <taxon>Eukaryota</taxon>
        <taxon>Metazoa</taxon>
        <taxon>Chordata</taxon>
        <taxon>Craniata</taxon>
        <taxon>Vertebrata</taxon>
        <taxon>Euteleostomi</taxon>
        <taxon>Amphibia</taxon>
        <taxon>Batrachia</taxon>
        <taxon>Anura</taxon>
        <taxon>Pelobatoidea</taxon>
        <taxon>Megophryidae</taxon>
        <taxon>Leptobrachium</taxon>
    </lineage>
</organism>
<comment type="subcellular location">
    <subcellularLocation>
        <location evidence="1 7">Membrane</location>
        <topology evidence="1 7">Multi-pass membrane protein</topology>
    </subcellularLocation>
</comment>
<keyword evidence="9" id="KW-1185">Reference proteome</keyword>
<comment type="similarity">
    <text evidence="2 7">Belongs to the tetraspanin (TM4SF) family.</text>
</comment>
<evidence type="ECO:0000256" key="3">
    <source>
        <dbReference type="ARBA" id="ARBA00022692"/>
    </source>
</evidence>
<reference evidence="8" key="2">
    <citation type="submission" date="2025-09" db="UniProtKB">
        <authorList>
            <consortium name="Ensembl"/>
        </authorList>
    </citation>
    <scope>IDENTIFICATION</scope>
</reference>
<feature type="transmembrane region" description="Helical" evidence="7">
    <location>
        <begin position="85"/>
        <end position="106"/>
    </location>
</feature>
<dbReference type="GO" id="GO:0005886">
    <property type="term" value="C:plasma membrane"/>
    <property type="evidence" value="ECO:0007669"/>
    <property type="project" value="TreeGrafter"/>
</dbReference>
<dbReference type="SUPFAM" id="SSF48652">
    <property type="entry name" value="Tetraspanin"/>
    <property type="match status" value="1"/>
</dbReference>
<protein>
    <recommendedName>
        <fullName evidence="7">Tetraspanin</fullName>
    </recommendedName>
</protein>
<dbReference type="Gene3D" id="1.10.1450.10">
    <property type="entry name" value="Tetraspanin"/>
    <property type="match status" value="1"/>
</dbReference>
<dbReference type="OrthoDB" id="9993879at2759"/>
<dbReference type="PANTHER" id="PTHR19282:SF120">
    <property type="entry name" value="TETRASPANIN-36"/>
    <property type="match status" value="1"/>
</dbReference>
<keyword evidence="6" id="KW-0325">Glycoprotein</keyword>
<dbReference type="PANTHER" id="PTHR19282">
    <property type="entry name" value="TETRASPANIN"/>
    <property type="match status" value="1"/>
</dbReference>
<keyword evidence="4 7" id="KW-1133">Transmembrane helix</keyword>
<evidence type="ECO:0000256" key="7">
    <source>
        <dbReference type="RuleBase" id="RU361218"/>
    </source>
</evidence>